<protein>
    <submittedName>
        <fullName evidence="1">Uncharacterized protein</fullName>
    </submittedName>
</protein>
<gene>
    <name evidence="1" type="ORF">ILUMI_09697</name>
</gene>
<organism evidence="1 2">
    <name type="scientific">Ignelater luminosus</name>
    <name type="common">Cucubano</name>
    <name type="synonym">Pyrophorus luminosus</name>
    <dbReference type="NCBI Taxonomy" id="2038154"/>
    <lineage>
        <taxon>Eukaryota</taxon>
        <taxon>Metazoa</taxon>
        <taxon>Ecdysozoa</taxon>
        <taxon>Arthropoda</taxon>
        <taxon>Hexapoda</taxon>
        <taxon>Insecta</taxon>
        <taxon>Pterygota</taxon>
        <taxon>Neoptera</taxon>
        <taxon>Endopterygota</taxon>
        <taxon>Coleoptera</taxon>
        <taxon>Polyphaga</taxon>
        <taxon>Elateriformia</taxon>
        <taxon>Elateroidea</taxon>
        <taxon>Elateridae</taxon>
        <taxon>Agrypninae</taxon>
        <taxon>Pyrophorini</taxon>
        <taxon>Ignelater</taxon>
    </lineage>
</organism>
<dbReference type="Proteomes" id="UP000801492">
    <property type="component" value="Unassembled WGS sequence"/>
</dbReference>
<evidence type="ECO:0000313" key="1">
    <source>
        <dbReference type="EMBL" id="KAF2896481.1"/>
    </source>
</evidence>
<dbReference type="InterPro" id="IPR036397">
    <property type="entry name" value="RNaseH_sf"/>
</dbReference>
<proteinExistence type="predicted"/>
<sequence length="209" mass="24116">MIDLVLINDRKLSSHKAISIKPRGANVEPRTISIRNDIRNMKQCAEKLKLLQFEYGAAYEQILHVIEENNILPIHRASEKTSIVTQLFKLLNTASLVDFLKNNLLDLLDDIPYAGAVRRDMRFQMDGAPAHWTVQTRRWLSETVMPRKYKRRTDRTVRSYTMENATADVLCGKCSIRESARQHDVRKSTLALYVKKARETGIDNMIFSP</sequence>
<dbReference type="EMBL" id="VTPC01005036">
    <property type="protein sequence ID" value="KAF2896481.1"/>
    <property type="molecule type" value="Genomic_DNA"/>
</dbReference>
<keyword evidence="2" id="KW-1185">Reference proteome</keyword>
<accession>A0A8K0D3Q2</accession>
<comment type="caution">
    <text evidence="1">The sequence shown here is derived from an EMBL/GenBank/DDBJ whole genome shotgun (WGS) entry which is preliminary data.</text>
</comment>
<dbReference type="AlphaFoldDB" id="A0A8K0D3Q2"/>
<dbReference type="GO" id="GO:0003676">
    <property type="term" value="F:nucleic acid binding"/>
    <property type="evidence" value="ECO:0007669"/>
    <property type="project" value="InterPro"/>
</dbReference>
<dbReference type="Gene3D" id="3.30.420.10">
    <property type="entry name" value="Ribonuclease H-like superfamily/Ribonuclease H"/>
    <property type="match status" value="1"/>
</dbReference>
<reference evidence="1" key="1">
    <citation type="submission" date="2019-08" db="EMBL/GenBank/DDBJ databases">
        <title>The genome of the North American firefly Photinus pyralis.</title>
        <authorList>
            <consortium name="Photinus pyralis genome working group"/>
            <person name="Fallon T.R."/>
            <person name="Sander Lower S.E."/>
            <person name="Weng J.-K."/>
        </authorList>
    </citation>
    <scope>NUCLEOTIDE SEQUENCE</scope>
    <source>
        <strain evidence="1">TRF0915ILg1</strain>
        <tissue evidence="1">Whole body</tissue>
    </source>
</reference>
<name>A0A8K0D3Q2_IGNLU</name>
<evidence type="ECO:0000313" key="2">
    <source>
        <dbReference type="Proteomes" id="UP000801492"/>
    </source>
</evidence>